<gene>
    <name evidence="2" type="ORF">ACFFF6_16545</name>
</gene>
<sequence length="318" mass="32226">MRSPTSDPSAALLLGADVGATRARVRVRDRDGRLLAAAEGAGFNVNSTGDGALAGLRTTVQEVLVAAGIDPRRVPVRAALGIAGAGPAHHAQVEQLVRSALAGIGLLPQHVTVTDDQITAFAAGSAGGSGLLLLGGTGSAAVRYRDFVPCRRVDGMGWLLGDTGSGVWIGRRVLQAAAADLDARGPASALTAAVLSRLGIAPDGAEDPRQALIAAIHPLAPAAWGAFAPLTEGCATDPVAQEILAEASRELIAKVDAVRREEDGDLAGAEEIVLVGSVLTRNATVSAAVRAGLAERGLRVLEAAEPVEGALRLAARDD</sequence>
<dbReference type="Pfam" id="PF01869">
    <property type="entry name" value="BcrAD_BadFG"/>
    <property type="match status" value="1"/>
</dbReference>
<protein>
    <submittedName>
        <fullName evidence="2">BadF/BadG/BcrA/BcrD ATPase family protein</fullName>
    </submittedName>
</protein>
<dbReference type="InterPro" id="IPR052519">
    <property type="entry name" value="Euk-type_GlcNAc_Kinase"/>
</dbReference>
<evidence type="ECO:0000259" key="1">
    <source>
        <dbReference type="Pfam" id="PF01869"/>
    </source>
</evidence>
<comment type="caution">
    <text evidence="2">The sequence shown here is derived from an EMBL/GenBank/DDBJ whole genome shotgun (WGS) entry which is preliminary data.</text>
</comment>
<reference evidence="2 3" key="1">
    <citation type="submission" date="2024-09" db="EMBL/GenBank/DDBJ databases">
        <authorList>
            <person name="Sun Q."/>
            <person name="Mori K."/>
        </authorList>
    </citation>
    <scope>NUCLEOTIDE SEQUENCE [LARGE SCALE GENOMIC DNA]</scope>
    <source>
        <strain evidence="2 3">CICC 10874</strain>
    </source>
</reference>
<dbReference type="PANTHER" id="PTHR43190">
    <property type="entry name" value="N-ACETYL-D-GLUCOSAMINE KINASE"/>
    <property type="match status" value="1"/>
</dbReference>
<dbReference type="RefSeq" id="WP_376982591.1">
    <property type="nucleotide sequence ID" value="NZ_JBHLSV010000026.1"/>
</dbReference>
<evidence type="ECO:0000313" key="3">
    <source>
        <dbReference type="Proteomes" id="UP001589793"/>
    </source>
</evidence>
<proteinExistence type="predicted"/>
<dbReference type="InterPro" id="IPR002731">
    <property type="entry name" value="ATPase_BadF"/>
</dbReference>
<accession>A0ABV6REY9</accession>
<dbReference type="InterPro" id="IPR043129">
    <property type="entry name" value="ATPase_NBD"/>
</dbReference>
<feature type="domain" description="ATPase BadF/BadG/BcrA/BcrD type" evidence="1">
    <location>
        <begin position="14"/>
        <end position="308"/>
    </location>
</feature>
<dbReference type="SUPFAM" id="SSF53067">
    <property type="entry name" value="Actin-like ATPase domain"/>
    <property type="match status" value="2"/>
</dbReference>
<dbReference type="EMBL" id="JBHLSV010000026">
    <property type="protein sequence ID" value="MFC0675561.1"/>
    <property type="molecule type" value="Genomic_DNA"/>
</dbReference>
<dbReference type="Gene3D" id="3.30.420.40">
    <property type="match status" value="2"/>
</dbReference>
<dbReference type="Proteomes" id="UP001589793">
    <property type="component" value="Unassembled WGS sequence"/>
</dbReference>
<organism evidence="2 3">
    <name type="scientific">Brachybacterium hainanense</name>
    <dbReference type="NCBI Taxonomy" id="1541174"/>
    <lineage>
        <taxon>Bacteria</taxon>
        <taxon>Bacillati</taxon>
        <taxon>Actinomycetota</taxon>
        <taxon>Actinomycetes</taxon>
        <taxon>Micrococcales</taxon>
        <taxon>Dermabacteraceae</taxon>
        <taxon>Brachybacterium</taxon>
    </lineage>
</organism>
<evidence type="ECO:0000313" key="2">
    <source>
        <dbReference type="EMBL" id="MFC0675561.1"/>
    </source>
</evidence>
<dbReference type="PANTHER" id="PTHR43190:SF3">
    <property type="entry name" value="N-ACETYL-D-GLUCOSAMINE KINASE"/>
    <property type="match status" value="1"/>
</dbReference>
<keyword evidence="3" id="KW-1185">Reference proteome</keyword>
<name>A0ABV6REY9_9MICO</name>